<evidence type="ECO:0000256" key="4">
    <source>
        <dbReference type="SAM" id="MobiDB-lite"/>
    </source>
</evidence>
<feature type="region of interest" description="Disordered" evidence="4">
    <location>
        <begin position="1"/>
        <end position="23"/>
    </location>
</feature>
<gene>
    <name evidence="7" type="ORF">FPL22_09295</name>
</gene>
<evidence type="ECO:0000256" key="1">
    <source>
        <dbReference type="ARBA" id="ARBA00022741"/>
    </source>
</evidence>
<dbReference type="InterPro" id="IPR041628">
    <property type="entry name" value="ChlI/MoxR_AAA_lid"/>
</dbReference>
<dbReference type="Pfam" id="PF17863">
    <property type="entry name" value="AAA_lid_2"/>
    <property type="match status" value="1"/>
</dbReference>
<feature type="compositionally biased region" description="Low complexity" evidence="4">
    <location>
        <begin position="7"/>
        <end position="21"/>
    </location>
</feature>
<dbReference type="GO" id="GO:0005524">
    <property type="term" value="F:ATP binding"/>
    <property type="evidence" value="ECO:0007669"/>
    <property type="project" value="UniProtKB-KW"/>
</dbReference>
<organism evidence="7 8">
    <name type="scientific">Rariglobus hedericola</name>
    <dbReference type="NCBI Taxonomy" id="2597822"/>
    <lineage>
        <taxon>Bacteria</taxon>
        <taxon>Pseudomonadati</taxon>
        <taxon>Verrucomicrobiota</taxon>
        <taxon>Opitutia</taxon>
        <taxon>Opitutales</taxon>
        <taxon>Opitutaceae</taxon>
        <taxon>Rariglobus</taxon>
    </lineage>
</organism>
<dbReference type="EMBL" id="VMBG01000001">
    <property type="protein sequence ID" value="TSJ79462.1"/>
    <property type="molecule type" value="Genomic_DNA"/>
</dbReference>
<proteinExistence type="inferred from homology"/>
<feature type="domain" description="ATPase AAA-3" evidence="5">
    <location>
        <begin position="69"/>
        <end position="203"/>
    </location>
</feature>
<dbReference type="PANTHER" id="PTHR42759">
    <property type="entry name" value="MOXR FAMILY PROTEIN"/>
    <property type="match status" value="1"/>
</dbReference>
<reference evidence="7 8" key="1">
    <citation type="submission" date="2019-07" db="EMBL/GenBank/DDBJ databases">
        <title>Description of 53C-WASEF.</title>
        <authorList>
            <person name="Pitt A."/>
            <person name="Hahn M.W."/>
        </authorList>
    </citation>
    <scope>NUCLEOTIDE SEQUENCE [LARGE SCALE GENOMIC DNA]</scope>
    <source>
        <strain evidence="7 8">53C-WASEF</strain>
    </source>
</reference>
<dbReference type="CDD" id="cd00009">
    <property type="entry name" value="AAA"/>
    <property type="match status" value="1"/>
</dbReference>
<evidence type="ECO:0000259" key="5">
    <source>
        <dbReference type="Pfam" id="PF07726"/>
    </source>
</evidence>
<dbReference type="PANTHER" id="PTHR42759:SF1">
    <property type="entry name" value="MAGNESIUM-CHELATASE SUBUNIT CHLD"/>
    <property type="match status" value="1"/>
</dbReference>
<keyword evidence="8" id="KW-1185">Reference proteome</keyword>
<dbReference type="AlphaFoldDB" id="A0A556QS60"/>
<dbReference type="Proteomes" id="UP000315648">
    <property type="component" value="Unassembled WGS sequence"/>
</dbReference>
<keyword evidence="2" id="KW-0067">ATP-binding</keyword>
<evidence type="ECO:0000313" key="7">
    <source>
        <dbReference type="EMBL" id="TSJ79462.1"/>
    </source>
</evidence>
<accession>A0A556QS60</accession>
<dbReference type="InterPro" id="IPR011703">
    <property type="entry name" value="ATPase_AAA-3"/>
</dbReference>
<dbReference type="OrthoDB" id="9808397at2"/>
<evidence type="ECO:0000259" key="6">
    <source>
        <dbReference type="Pfam" id="PF17863"/>
    </source>
</evidence>
<dbReference type="GO" id="GO:0016887">
    <property type="term" value="F:ATP hydrolysis activity"/>
    <property type="evidence" value="ECO:0007669"/>
    <property type="project" value="InterPro"/>
</dbReference>
<dbReference type="RefSeq" id="WP_144230003.1">
    <property type="nucleotide sequence ID" value="NZ_CBCRVV010000040.1"/>
</dbReference>
<evidence type="ECO:0000313" key="8">
    <source>
        <dbReference type="Proteomes" id="UP000315648"/>
    </source>
</evidence>
<dbReference type="InterPro" id="IPR050764">
    <property type="entry name" value="CbbQ/NirQ/NorQ/GpvN"/>
</dbReference>
<dbReference type="PIRSF" id="PIRSF002849">
    <property type="entry name" value="AAA_ATPase_chaperone_MoxR_prd"/>
    <property type="match status" value="1"/>
</dbReference>
<dbReference type="Gene3D" id="1.10.8.80">
    <property type="entry name" value="Magnesium chelatase subunit I, C-Terminal domain"/>
    <property type="match status" value="1"/>
</dbReference>
<evidence type="ECO:0000256" key="2">
    <source>
        <dbReference type="ARBA" id="ARBA00022840"/>
    </source>
</evidence>
<sequence length="356" mass="38607">MSDSTEESVPAPAPETAAPVSYEASPVGPEQIDYCRQVYAAIQGELSKVIVGQQQVVEEILIAIFTRSHALLVGVPGLAKTLLISTLADTLAMSFKRVQFTPDLMPSDITGTEVIYTDPLTQERSFKFINGPLFANIVLADEINRTPPKTQAALLEAMQERRVTVGGKTHKLPAPFFVLATQNPLEQEGTYPLPEAQLDRFMFLIRVGYPSDEEELEIMKRASAKGEQPQVVIDAEQVIALQEIVKSMPVADHVYHYAKALVRATRTGEPDALEPAKKWLSVGAGPRASLSIITAAKAHAVIHGQNHVGCENIAAVAHAILRHRIAVNFTAQSEGVTTDAVITELLQLIPANQPLA</sequence>
<name>A0A556QS60_9BACT</name>
<comment type="caution">
    <text evidence="7">The sequence shown here is derived from an EMBL/GenBank/DDBJ whole genome shotgun (WGS) entry which is preliminary data.</text>
</comment>
<protein>
    <submittedName>
        <fullName evidence="7">MoxR family ATPase</fullName>
    </submittedName>
</protein>
<comment type="similarity">
    <text evidence="3">Belongs to the MoxR family.</text>
</comment>
<evidence type="ECO:0000256" key="3">
    <source>
        <dbReference type="ARBA" id="ARBA00061607"/>
    </source>
</evidence>
<dbReference type="FunFam" id="3.40.50.300:FF:000640">
    <property type="entry name" value="MoxR family ATPase"/>
    <property type="match status" value="1"/>
</dbReference>
<feature type="domain" description="ChlI/MoxR AAA lid" evidence="6">
    <location>
        <begin position="280"/>
        <end position="344"/>
    </location>
</feature>
<keyword evidence="1" id="KW-0547">Nucleotide-binding</keyword>
<dbReference type="InterPro" id="IPR027417">
    <property type="entry name" value="P-loop_NTPase"/>
</dbReference>
<dbReference type="SUPFAM" id="SSF52540">
    <property type="entry name" value="P-loop containing nucleoside triphosphate hydrolases"/>
    <property type="match status" value="1"/>
</dbReference>
<dbReference type="Gene3D" id="3.40.50.300">
    <property type="entry name" value="P-loop containing nucleotide triphosphate hydrolases"/>
    <property type="match status" value="1"/>
</dbReference>
<dbReference type="Pfam" id="PF07726">
    <property type="entry name" value="AAA_3"/>
    <property type="match status" value="1"/>
</dbReference>